<keyword evidence="9" id="KW-0732">Signal</keyword>
<dbReference type="Pfam" id="PF00759">
    <property type="entry name" value="Glyco_hydro_9"/>
    <property type="match status" value="2"/>
</dbReference>
<comment type="caution">
    <text evidence="11">The sequence shown here is derived from an EMBL/GenBank/DDBJ whole genome shotgun (WGS) entry which is preliminary data.</text>
</comment>
<evidence type="ECO:0000256" key="6">
    <source>
        <dbReference type="ARBA" id="ARBA00023277"/>
    </source>
</evidence>
<evidence type="ECO:0000313" key="11">
    <source>
        <dbReference type="EMBL" id="THG16960.1"/>
    </source>
</evidence>
<keyword evidence="4" id="KW-0378">Hydrolase</keyword>
<dbReference type="SUPFAM" id="SSF48208">
    <property type="entry name" value="Six-hairpin glycosidases"/>
    <property type="match status" value="1"/>
</dbReference>
<keyword evidence="5" id="KW-0136">Cellulose degradation</keyword>
<dbReference type="InterPro" id="IPR008928">
    <property type="entry name" value="6-hairpin_glycosidase_sf"/>
</dbReference>
<dbReference type="EMBL" id="SDRB02003755">
    <property type="protein sequence ID" value="THG16960.1"/>
    <property type="molecule type" value="Genomic_DNA"/>
</dbReference>
<protein>
    <recommendedName>
        <fullName evidence="3">cellulase</fullName>
        <ecNumber evidence="3">3.2.1.4</ecNumber>
    </recommendedName>
</protein>
<name>A0A4S4EK58_CAMSN</name>
<keyword evidence="12" id="KW-1185">Reference proteome</keyword>
<keyword evidence="7" id="KW-0326">Glycosidase</keyword>
<evidence type="ECO:0000256" key="1">
    <source>
        <dbReference type="ARBA" id="ARBA00000966"/>
    </source>
</evidence>
<evidence type="ECO:0000256" key="3">
    <source>
        <dbReference type="ARBA" id="ARBA00012601"/>
    </source>
</evidence>
<evidence type="ECO:0000256" key="9">
    <source>
        <dbReference type="SAM" id="SignalP"/>
    </source>
</evidence>
<evidence type="ECO:0000259" key="10">
    <source>
        <dbReference type="Pfam" id="PF00759"/>
    </source>
</evidence>
<feature type="signal peptide" evidence="9">
    <location>
        <begin position="1"/>
        <end position="26"/>
    </location>
</feature>
<feature type="chain" id="PRO_5020922753" description="cellulase" evidence="9">
    <location>
        <begin position="27"/>
        <end position="544"/>
    </location>
</feature>
<accession>A0A4S4EK58</accession>
<evidence type="ECO:0000256" key="8">
    <source>
        <dbReference type="ARBA" id="ARBA00023326"/>
    </source>
</evidence>
<dbReference type="Gene3D" id="1.50.10.10">
    <property type="match status" value="2"/>
</dbReference>
<dbReference type="Proteomes" id="UP000306102">
    <property type="component" value="Unassembled WGS sequence"/>
</dbReference>
<comment type="catalytic activity">
    <reaction evidence="1">
        <text>Endohydrolysis of (1-&gt;4)-beta-D-glucosidic linkages in cellulose, lichenin and cereal beta-D-glucans.</text>
        <dbReference type="EC" id="3.2.1.4"/>
    </reaction>
</comment>
<feature type="domain" description="Glycoside hydrolase family 9" evidence="10">
    <location>
        <begin position="208"/>
        <end position="295"/>
    </location>
</feature>
<organism evidence="11 12">
    <name type="scientific">Camellia sinensis var. sinensis</name>
    <name type="common">China tea</name>
    <dbReference type="NCBI Taxonomy" id="542762"/>
    <lineage>
        <taxon>Eukaryota</taxon>
        <taxon>Viridiplantae</taxon>
        <taxon>Streptophyta</taxon>
        <taxon>Embryophyta</taxon>
        <taxon>Tracheophyta</taxon>
        <taxon>Spermatophyta</taxon>
        <taxon>Magnoliopsida</taxon>
        <taxon>eudicotyledons</taxon>
        <taxon>Gunneridae</taxon>
        <taxon>Pentapetalae</taxon>
        <taxon>asterids</taxon>
        <taxon>Ericales</taxon>
        <taxon>Theaceae</taxon>
        <taxon>Camellia</taxon>
    </lineage>
</organism>
<evidence type="ECO:0000256" key="5">
    <source>
        <dbReference type="ARBA" id="ARBA00023001"/>
    </source>
</evidence>
<dbReference type="PANTHER" id="PTHR22298">
    <property type="entry name" value="ENDO-1,4-BETA-GLUCANASE"/>
    <property type="match status" value="1"/>
</dbReference>
<dbReference type="EC" id="3.2.1.4" evidence="3"/>
<evidence type="ECO:0000256" key="4">
    <source>
        <dbReference type="ARBA" id="ARBA00022801"/>
    </source>
</evidence>
<dbReference type="InterPro" id="IPR012341">
    <property type="entry name" value="6hp_glycosidase-like_sf"/>
</dbReference>
<gene>
    <name evidence="11" type="ORF">TEA_010494</name>
</gene>
<proteinExistence type="inferred from homology"/>
<comment type="similarity">
    <text evidence="2">Belongs to the glycosyl hydrolase 9 (cellulase E) family.</text>
</comment>
<dbReference type="GO" id="GO:0008810">
    <property type="term" value="F:cellulase activity"/>
    <property type="evidence" value="ECO:0007669"/>
    <property type="project" value="UniProtKB-EC"/>
</dbReference>
<evidence type="ECO:0000313" key="12">
    <source>
        <dbReference type="Proteomes" id="UP000306102"/>
    </source>
</evidence>
<dbReference type="STRING" id="542762.A0A4S4EK58"/>
<dbReference type="AlphaFoldDB" id="A0A4S4EK58"/>
<keyword evidence="8" id="KW-0624">Polysaccharide degradation</keyword>
<dbReference type="InterPro" id="IPR001701">
    <property type="entry name" value="Glyco_hydro_9"/>
</dbReference>
<keyword evidence="6" id="KW-0119">Carbohydrate metabolism</keyword>
<sequence>MVMRMRKVVRMLLVVFMNVMMMVVNAANSHDYGEALTKSLLFFEGQRSGKLPPSQRITWRMDSALLDGSDLHVDLVGGYYDAGDNVKFHFPMAYTTTMLAWGVLEFGEFMSSDLQHAHEAIRWATDYFLKATSVPGVVYAQVGDPYGDHNCWERPEDMDTPRTTYAVTENKPGSEVSAEIAAALAASSMVFYGFDRRYSKLLLRRASRDELIWAAAWLHKATKATYYWNYVTRNIHSLDSVFAEFGWDAKHAGINILLSKFVLDSSLFRTNADKFVCSVLPESPTKSVTYSPVAHGYDHSGDRRLTQCNSGEKEDTVAEETCYDRQLEAEETLCEVKLCHASAVGERVAMMGELAPYPKNFVDPLRSAEEVLSPGFNKSLSGPKDDFGPGISLEVDPAQPYGPNVTAGPSSLGTLGLKDQNLGRSSSFTLNPFRKVKKSGKKKAHVEGFSRFATLYGQKAATTIKHSSKFVILKSAVAALAQLDLSKGKSSSSSFLLKEAKATIKLGEQLGINFKSKKVAVMDKIIDLELNDKVRIKEVGSANL</sequence>
<reference evidence="11 12" key="1">
    <citation type="journal article" date="2018" name="Proc. Natl. Acad. Sci. U.S.A.">
        <title>Draft genome sequence of Camellia sinensis var. sinensis provides insights into the evolution of the tea genome and tea quality.</title>
        <authorList>
            <person name="Wei C."/>
            <person name="Yang H."/>
            <person name="Wang S."/>
            <person name="Zhao J."/>
            <person name="Liu C."/>
            <person name="Gao L."/>
            <person name="Xia E."/>
            <person name="Lu Y."/>
            <person name="Tai Y."/>
            <person name="She G."/>
            <person name="Sun J."/>
            <person name="Cao H."/>
            <person name="Tong W."/>
            <person name="Gao Q."/>
            <person name="Li Y."/>
            <person name="Deng W."/>
            <person name="Jiang X."/>
            <person name="Wang W."/>
            <person name="Chen Q."/>
            <person name="Zhang S."/>
            <person name="Li H."/>
            <person name="Wu J."/>
            <person name="Wang P."/>
            <person name="Li P."/>
            <person name="Shi C."/>
            <person name="Zheng F."/>
            <person name="Jian J."/>
            <person name="Huang B."/>
            <person name="Shan D."/>
            <person name="Shi M."/>
            <person name="Fang C."/>
            <person name="Yue Y."/>
            <person name="Li F."/>
            <person name="Li D."/>
            <person name="Wei S."/>
            <person name="Han B."/>
            <person name="Jiang C."/>
            <person name="Yin Y."/>
            <person name="Xia T."/>
            <person name="Zhang Z."/>
            <person name="Bennetzen J.L."/>
            <person name="Zhao S."/>
            <person name="Wan X."/>
        </authorList>
    </citation>
    <scope>NUCLEOTIDE SEQUENCE [LARGE SCALE GENOMIC DNA]</scope>
    <source>
        <strain evidence="12">cv. Shuchazao</strain>
        <tissue evidence="11">Leaf</tissue>
    </source>
</reference>
<dbReference type="GO" id="GO:0030245">
    <property type="term" value="P:cellulose catabolic process"/>
    <property type="evidence" value="ECO:0007669"/>
    <property type="project" value="UniProtKB-KW"/>
</dbReference>
<feature type="domain" description="Glycoside hydrolase family 9" evidence="10">
    <location>
        <begin position="32"/>
        <end position="207"/>
    </location>
</feature>
<evidence type="ECO:0000256" key="7">
    <source>
        <dbReference type="ARBA" id="ARBA00023295"/>
    </source>
</evidence>
<evidence type="ECO:0000256" key="2">
    <source>
        <dbReference type="ARBA" id="ARBA00007072"/>
    </source>
</evidence>